<evidence type="ECO:0000256" key="6">
    <source>
        <dbReference type="RuleBase" id="RU004440"/>
    </source>
</evidence>
<keyword evidence="7" id="KW-0732">Signal</keyword>
<keyword evidence="3" id="KW-0929">Antimicrobial</keyword>
<dbReference type="SMART" id="SM00263">
    <property type="entry name" value="LYZ1"/>
    <property type="match status" value="1"/>
</dbReference>
<dbReference type="InterPro" id="IPR019799">
    <property type="entry name" value="Glyco_hydro_22_CS"/>
</dbReference>
<gene>
    <name evidence="9" type="ORF">PVAND_008896</name>
</gene>
<dbReference type="EMBL" id="JADBJN010000002">
    <property type="protein sequence ID" value="KAG5679323.1"/>
    <property type="molecule type" value="Genomic_DNA"/>
</dbReference>
<dbReference type="GO" id="GO:0042742">
    <property type="term" value="P:defense response to bacterium"/>
    <property type="evidence" value="ECO:0007669"/>
    <property type="project" value="UniProtKB-KW"/>
</dbReference>
<evidence type="ECO:0000313" key="9">
    <source>
        <dbReference type="EMBL" id="KAG5679323.1"/>
    </source>
</evidence>
<evidence type="ECO:0000256" key="3">
    <source>
        <dbReference type="ARBA" id="ARBA00022638"/>
    </source>
</evidence>
<reference evidence="9" key="1">
    <citation type="submission" date="2021-03" db="EMBL/GenBank/DDBJ databases">
        <title>Chromosome level genome of the anhydrobiotic midge Polypedilum vanderplanki.</title>
        <authorList>
            <person name="Yoshida Y."/>
            <person name="Kikawada T."/>
            <person name="Gusev O."/>
        </authorList>
    </citation>
    <scope>NUCLEOTIDE SEQUENCE</scope>
    <source>
        <strain evidence="9">NIAS01</strain>
        <tissue evidence="9">Whole body or cell culture</tissue>
    </source>
</reference>
<dbReference type="InterPro" id="IPR001916">
    <property type="entry name" value="Glyco_hydro_22"/>
</dbReference>
<evidence type="ECO:0000259" key="8">
    <source>
        <dbReference type="PROSITE" id="PS00128"/>
    </source>
</evidence>
<organism evidence="9 10">
    <name type="scientific">Polypedilum vanderplanki</name>
    <name type="common">Sleeping chironomid midge</name>
    <dbReference type="NCBI Taxonomy" id="319348"/>
    <lineage>
        <taxon>Eukaryota</taxon>
        <taxon>Metazoa</taxon>
        <taxon>Ecdysozoa</taxon>
        <taxon>Arthropoda</taxon>
        <taxon>Hexapoda</taxon>
        <taxon>Insecta</taxon>
        <taxon>Pterygota</taxon>
        <taxon>Neoptera</taxon>
        <taxon>Endopterygota</taxon>
        <taxon>Diptera</taxon>
        <taxon>Nematocera</taxon>
        <taxon>Chironomoidea</taxon>
        <taxon>Chironomidae</taxon>
        <taxon>Chironominae</taxon>
        <taxon>Polypedilum</taxon>
        <taxon>Polypedilum</taxon>
    </lineage>
</organism>
<feature type="chain" id="PRO_5039903698" description="lysozyme" evidence="7">
    <location>
        <begin position="20"/>
        <end position="231"/>
    </location>
</feature>
<comment type="caution">
    <text evidence="9">The sequence shown here is derived from an EMBL/GenBank/DDBJ whole genome shotgun (WGS) entry which is preliminary data.</text>
</comment>
<evidence type="ECO:0000313" key="10">
    <source>
        <dbReference type="Proteomes" id="UP001107558"/>
    </source>
</evidence>
<dbReference type="PROSITE" id="PS00128">
    <property type="entry name" value="GLYCOSYL_HYDROL_F22_1"/>
    <property type="match status" value="1"/>
</dbReference>
<name>A0A9J6CC55_POLVA</name>
<comment type="catalytic activity">
    <reaction evidence="1">
        <text>Hydrolysis of (1-&gt;4)-beta-linkages between N-acetylmuramic acid and N-acetyl-D-glucosamine residues in a peptidoglycan and between N-acetyl-D-glucosamine residues in chitodextrins.</text>
        <dbReference type="EC" id="3.2.1.17"/>
    </reaction>
</comment>
<evidence type="ECO:0000256" key="1">
    <source>
        <dbReference type="ARBA" id="ARBA00000632"/>
    </source>
</evidence>
<dbReference type="PRINTS" id="PR00135">
    <property type="entry name" value="LYZLACT"/>
</dbReference>
<dbReference type="AlphaFoldDB" id="A0A9J6CC55"/>
<proteinExistence type="inferred from homology"/>
<keyword evidence="4" id="KW-1015">Disulfide bond</keyword>
<dbReference type="OrthoDB" id="17373at2759"/>
<dbReference type="InterPro" id="IPR023346">
    <property type="entry name" value="Lysozyme-like_dom_sf"/>
</dbReference>
<dbReference type="Proteomes" id="UP001107558">
    <property type="component" value="Chromosome 2"/>
</dbReference>
<evidence type="ECO:0000256" key="7">
    <source>
        <dbReference type="SAM" id="SignalP"/>
    </source>
</evidence>
<dbReference type="Gene3D" id="1.10.530.10">
    <property type="match status" value="1"/>
</dbReference>
<comment type="similarity">
    <text evidence="6">Belongs to the glycosyl hydrolase 22 family.</text>
</comment>
<evidence type="ECO:0000256" key="2">
    <source>
        <dbReference type="ARBA" id="ARBA00012732"/>
    </source>
</evidence>
<feature type="domain" description="Glycosyl hydrolases family 22 (GH22)" evidence="8">
    <location>
        <begin position="85"/>
        <end position="103"/>
    </location>
</feature>
<dbReference type="PANTHER" id="PTHR11407">
    <property type="entry name" value="LYSOZYME C"/>
    <property type="match status" value="1"/>
</dbReference>
<accession>A0A9J6CC55</accession>
<protein>
    <recommendedName>
        <fullName evidence="2">lysozyme</fullName>
        <ecNumber evidence="2">3.2.1.17</ecNumber>
    </recommendedName>
</protein>
<keyword evidence="5" id="KW-0326">Glycosidase</keyword>
<dbReference type="PANTHER" id="PTHR11407:SF63">
    <property type="entry name" value="LYSOZYME C"/>
    <property type="match status" value="1"/>
</dbReference>
<dbReference type="SUPFAM" id="SSF53955">
    <property type="entry name" value="Lysozyme-like"/>
    <property type="match status" value="1"/>
</dbReference>
<dbReference type="GO" id="GO:0031640">
    <property type="term" value="P:killing of cells of another organism"/>
    <property type="evidence" value="ECO:0007669"/>
    <property type="project" value="UniProtKB-KW"/>
</dbReference>
<sequence>MSKFKILILFLLVIKCVNSKVFKKCELAEELIKNQNLSLTETRKLLCILREDNLDTAANGNSFYGIFKIGSTWWCGSNGVKGGGCDIKCEDLIDDDISDDVACARKILNQIGIDAWRVSGESCLNFLNEFLPQCPLEDFQKDKISTTEKSILLSTLTTTTLEGITTTKIDEEILNTTTETEEIETTTEAHNEDEEPIVIMNYESYKTDPNLVFNIFSFNISGHNHKIEYQL</sequence>
<keyword evidence="3" id="KW-0081">Bacteriolytic enzyme</keyword>
<evidence type="ECO:0000256" key="4">
    <source>
        <dbReference type="ARBA" id="ARBA00023157"/>
    </source>
</evidence>
<feature type="signal peptide" evidence="7">
    <location>
        <begin position="1"/>
        <end position="19"/>
    </location>
</feature>
<dbReference type="Pfam" id="PF00062">
    <property type="entry name" value="Lys"/>
    <property type="match status" value="1"/>
</dbReference>
<evidence type="ECO:0000256" key="5">
    <source>
        <dbReference type="ARBA" id="ARBA00023295"/>
    </source>
</evidence>
<dbReference type="GO" id="GO:0003796">
    <property type="term" value="F:lysozyme activity"/>
    <property type="evidence" value="ECO:0007669"/>
    <property type="project" value="UniProtKB-EC"/>
</dbReference>
<dbReference type="PROSITE" id="PS51348">
    <property type="entry name" value="GLYCOSYL_HYDROL_F22_2"/>
    <property type="match status" value="1"/>
</dbReference>
<keyword evidence="5" id="KW-0378">Hydrolase</keyword>
<dbReference type="EC" id="3.2.1.17" evidence="2"/>
<keyword evidence="10" id="KW-1185">Reference proteome</keyword>